<accession>A0A5J4L856</accession>
<proteinExistence type="predicted"/>
<name>A0A5J4L856_9ZZZZ</name>
<sequence length="286" mass="33376">MSVISDPSFLNKLYFYRYRINLKPEELIHLPLYKGSALRGAFGYALKKAICVVRETECDDCILKTKCVYSSIMESPMPEEHPYHRKYIRAPHPYVIIPQLTRQQYFSPDDLMFFEIVLIGKANEFLPYFIYAFTEMGRFGIGRERGRFDVISVDALALDGSSTEIFNSIDKLLKTTENRIDYNLFVNSPKLSHLNGDDKKFRSDEVTILFETPARIKSDDRLATDLPLQLLIKRLIERAFILANLYCGAEFEDTEEFVKDSEHVEVVTNKLRWMDWERYSSRQGKS</sequence>
<dbReference type="EMBL" id="BLAB01000001">
    <property type="protein sequence ID" value="GER94319.1"/>
    <property type="molecule type" value="Genomic_DNA"/>
</dbReference>
<comment type="caution">
    <text evidence="1">The sequence shown here is derived from an EMBL/GenBank/DDBJ whole genome shotgun (WGS) entry which is preliminary data.</text>
</comment>
<evidence type="ECO:0000313" key="1">
    <source>
        <dbReference type="EMBL" id="GER94319.1"/>
    </source>
</evidence>
<gene>
    <name evidence="1" type="ORF">A45J_2080</name>
</gene>
<reference evidence="1" key="1">
    <citation type="submission" date="2019-10" db="EMBL/GenBank/DDBJ databases">
        <title>Metagenomic sequencing of thiosulfate-disproportionating enrichment culture.</title>
        <authorList>
            <person name="Umezawa K."/>
            <person name="Kojima H."/>
            <person name="Fukui M."/>
        </authorList>
    </citation>
    <scope>NUCLEOTIDE SEQUENCE</scope>
    <source>
        <strain evidence="1">45J</strain>
    </source>
</reference>
<organism evidence="1">
    <name type="scientific">hot springs metagenome</name>
    <dbReference type="NCBI Taxonomy" id="433727"/>
    <lineage>
        <taxon>unclassified sequences</taxon>
        <taxon>metagenomes</taxon>
        <taxon>ecological metagenomes</taxon>
    </lineage>
</organism>
<protein>
    <submittedName>
        <fullName evidence="1">CRISPR system precrRNA processing endoribonuclease RAMP protein Cas6</fullName>
    </submittedName>
</protein>
<dbReference type="AlphaFoldDB" id="A0A5J4L856"/>